<feature type="region of interest" description="Disordered" evidence="4">
    <location>
        <begin position="114"/>
        <end position="140"/>
    </location>
</feature>
<dbReference type="GO" id="GO:0006355">
    <property type="term" value="P:regulation of DNA-templated transcription"/>
    <property type="evidence" value="ECO:0007669"/>
    <property type="project" value="TreeGrafter"/>
</dbReference>
<evidence type="ECO:0000313" key="6">
    <source>
        <dbReference type="EMBL" id="CAD8223721.1"/>
    </source>
</evidence>
<dbReference type="InterPro" id="IPR033467">
    <property type="entry name" value="Tesmin/TSO1-like_CXC"/>
</dbReference>
<comment type="subcellular location">
    <subcellularLocation>
        <location evidence="1">Nucleus</location>
    </subcellularLocation>
</comment>
<dbReference type="PANTHER" id="PTHR12446">
    <property type="entry name" value="TESMIN/TSO1-RELATED"/>
    <property type="match status" value="1"/>
</dbReference>
<evidence type="ECO:0000256" key="4">
    <source>
        <dbReference type="SAM" id="MobiDB-lite"/>
    </source>
</evidence>
<name>A0A7R9T3E3_9CHLO</name>
<feature type="region of interest" description="Disordered" evidence="4">
    <location>
        <begin position="157"/>
        <end position="176"/>
    </location>
</feature>
<feature type="region of interest" description="Disordered" evidence="4">
    <location>
        <begin position="1"/>
        <end position="48"/>
    </location>
</feature>
<sequence>MSRAQLSDASTTRYVSSVGVRSPEVPCFNSPSRPMSDGDGKATNGGGVSDVARLALSAEASIQRGNGGGGRARRQLDVEFGELDVQALQDDRYVLQNMYDEFDDSVIGVEEQGSYPRQGGALRGDGHEDSASKRSSTTGASVEWTKGYTKTLKNFDADSPRVGTRSARAPRGGVEASKAVVAKRGGATAKNSSLASNASAMKNASACREFVASKKCNCKKSKCLKLYCECFAAGAFCKDCSCQQCQNTTENESIVTKTRQQIEQRNPYAFESKIMADAGDDARHTKGCHCKKSACLKKYCECFQAGVKCQDYCKCEGCKNNDNGPSPALPRGGAAKASKVSKSKARSRETVAATTMAAKELQDDLIIEDFKLTGVMGSPLRAFEHTDDLSSEYSNLSKSVEQSPLRTLLLSEGVQLSPFFSTSSLPATALSPLRAGQMSPLRPTPSHGFMSPLTPGMRPGKYSIRSSSSRGKAPVPLFNEDSGHGGEFKTPRDRKTNTVFGGMHDAAKDGPLRATFTSPIPLSTPDVYE</sequence>
<comment type="similarity">
    <text evidence="2">Belongs to the lin-54 family.</text>
</comment>
<protein>
    <recommendedName>
        <fullName evidence="5">CRC domain-containing protein</fullName>
    </recommendedName>
</protein>
<gene>
    <name evidence="6" type="ORF">OLUC0939_LOCUS4445</name>
</gene>
<feature type="compositionally biased region" description="Basic and acidic residues" evidence="4">
    <location>
        <begin position="481"/>
        <end position="496"/>
    </location>
</feature>
<accession>A0A7R9T3E3</accession>
<dbReference type="EMBL" id="HBDX01005163">
    <property type="protein sequence ID" value="CAD8223721.1"/>
    <property type="molecule type" value="Transcribed_RNA"/>
</dbReference>
<dbReference type="AlphaFoldDB" id="A0A7R9T3E3"/>
<evidence type="ECO:0000259" key="5">
    <source>
        <dbReference type="PROSITE" id="PS51634"/>
    </source>
</evidence>
<evidence type="ECO:0000256" key="3">
    <source>
        <dbReference type="ARBA" id="ARBA00023242"/>
    </source>
</evidence>
<dbReference type="Pfam" id="PF03638">
    <property type="entry name" value="TCR"/>
    <property type="match status" value="2"/>
</dbReference>
<dbReference type="GO" id="GO:0005634">
    <property type="term" value="C:nucleus"/>
    <property type="evidence" value="ECO:0007669"/>
    <property type="project" value="UniProtKB-SubCell"/>
</dbReference>
<feature type="domain" description="CRC" evidence="5">
    <location>
        <begin position="212"/>
        <end position="323"/>
    </location>
</feature>
<dbReference type="PROSITE" id="PS51634">
    <property type="entry name" value="CRC"/>
    <property type="match status" value="1"/>
</dbReference>
<feature type="region of interest" description="Disordered" evidence="4">
    <location>
        <begin position="461"/>
        <end position="529"/>
    </location>
</feature>
<reference evidence="6" key="1">
    <citation type="submission" date="2021-01" db="EMBL/GenBank/DDBJ databases">
        <authorList>
            <person name="Corre E."/>
            <person name="Pelletier E."/>
            <person name="Niang G."/>
            <person name="Scheremetjew M."/>
            <person name="Finn R."/>
            <person name="Kale V."/>
            <person name="Holt S."/>
            <person name="Cochrane G."/>
            <person name="Meng A."/>
            <person name="Brown T."/>
            <person name="Cohen L."/>
        </authorList>
    </citation>
    <scope>NUCLEOTIDE SEQUENCE</scope>
    <source>
        <strain evidence="6">Clade-A-BCC118000</strain>
    </source>
</reference>
<feature type="region of interest" description="Disordered" evidence="4">
    <location>
        <begin position="326"/>
        <end position="345"/>
    </location>
</feature>
<keyword evidence="3" id="KW-0539">Nucleus</keyword>
<dbReference type="SMART" id="SM01114">
    <property type="entry name" value="CXC"/>
    <property type="match status" value="2"/>
</dbReference>
<proteinExistence type="inferred from homology"/>
<feature type="compositionally biased region" description="Polar residues" evidence="4">
    <location>
        <begin position="1"/>
        <end position="15"/>
    </location>
</feature>
<dbReference type="InterPro" id="IPR028307">
    <property type="entry name" value="Lin-54_fam"/>
</dbReference>
<evidence type="ECO:0000256" key="1">
    <source>
        <dbReference type="ARBA" id="ARBA00004123"/>
    </source>
</evidence>
<evidence type="ECO:0000256" key="2">
    <source>
        <dbReference type="ARBA" id="ARBA00007267"/>
    </source>
</evidence>
<dbReference type="InterPro" id="IPR005172">
    <property type="entry name" value="CRC"/>
</dbReference>
<dbReference type="PANTHER" id="PTHR12446:SF34">
    <property type="entry name" value="PROTEIN LIN-54 HOMOLOG"/>
    <property type="match status" value="1"/>
</dbReference>
<organism evidence="6">
    <name type="scientific">Ostreococcus sp. 'lucimarinus'</name>
    <dbReference type="NCBI Taxonomy" id="242159"/>
    <lineage>
        <taxon>Eukaryota</taxon>
        <taxon>Viridiplantae</taxon>
        <taxon>Chlorophyta</taxon>
        <taxon>Mamiellophyceae</taxon>
        <taxon>Mamiellales</taxon>
        <taxon>Bathycoccaceae</taxon>
        <taxon>Ostreococcus</taxon>
    </lineage>
</organism>